<dbReference type="GO" id="GO:0006508">
    <property type="term" value="P:proteolysis"/>
    <property type="evidence" value="ECO:0007669"/>
    <property type="project" value="InterPro"/>
</dbReference>
<keyword evidence="2 10" id="KW-0812">Transmembrane</keyword>
<evidence type="ECO:0000259" key="13">
    <source>
        <dbReference type="PROSITE" id="PS50215"/>
    </source>
</evidence>
<comment type="caution">
    <text evidence="7">Lacks conserved residue(s) required for the propagation of feature annotation.</text>
</comment>
<feature type="compositionally biased region" description="Pro residues" evidence="9">
    <location>
        <begin position="832"/>
        <end position="846"/>
    </location>
</feature>
<dbReference type="PANTHER" id="PTHR11905:SF122">
    <property type="entry name" value="DISINTEGRIN AND METALLOPROTEINASE DOMAIN-CONTAINING PROTEIN 9"/>
    <property type="match status" value="1"/>
</dbReference>
<feature type="binding site" evidence="8">
    <location>
        <position position="407"/>
    </location>
    <ligand>
        <name>Zn(2+)</name>
        <dbReference type="ChEBI" id="CHEBI:29105"/>
        <note>catalytic</note>
    </ligand>
</feature>
<feature type="domain" description="Peptidase M12B" evidence="13">
    <location>
        <begin position="266"/>
        <end position="458"/>
    </location>
</feature>
<sequence length="846" mass="93573">MNFYFPVSLAEMKYPRAFSVVYLQSRLFLILLVPCGAAESQVSAGNLVMLKHGLLFFALGLYLTGNSHWMKGVCSEEASRLSTFEIIIPQRLTGRESQRPFFHEEHSDDNLSYSIKTRNGTYLLMLKKNKDLVSKDFMLYTYGKNGKLEATQSKNKTHCYYHGAVEGMADSVLALSTCDGLRGIVYIAGTWYGMEPLNTSRTFEHRFYQLEDLQHVPFHCGVLNDSLHHEMQMFVKQSVEYAFSSNSTSNREKLLRKKRAVLPQKSYVELFVVVDNHRFLQKNSDPAAVQKEIVELINYVDGMYSALNIQIVLVGLEIWTDKNQISVMEGSAGDVLSRFVSWRQKNLLKRSRNDVSHLIIGRGSYSGSIGMAFVGTVCSQVQGGSISTLNHDHVLRHATVVAHELGHNLGMKHDDKRCPASYIMYSTDKGSRNFSSCSADDFENLVLNGGGICLRNPPKTSNVYKEPVCGNNVIDNDEECDCGKPQECTNPCCDAATCKLTSGSQCAQGLCCKNCKFKAAGTECRSKMDFCDLPEYCNGSYAYCPDDVYIMNGYPCNNMKAYCYYGVCQSFDSQCEAIYGKGARKAPDLCFKTANIKGDRFGNCGMRGGVYKKCPLEHSLCGKLQCTSVSLQNLPAWSVVNNASGVLCWSSDFDLGSDIPDPAQVHDGTACGEKKACVAFECVDASHLGYSCDVKQKCNDNGVCNNNGNCHCNSGWAPPFCNQSGYGGSIDSGPAHMDTSLRDGLLVFFFLVLPILIVSVIAVIKRDAIKRKFCRKSRRQHRDNNAQQPKQSNSPTHAPRNDQAAAASSDVFTVPHFPAPRQAGQTQFPAVPSRPPRPTVPPRAAV</sequence>
<dbReference type="AlphaFoldDB" id="A0A8C2UDU0"/>
<dbReference type="PANTHER" id="PTHR11905">
    <property type="entry name" value="ADAM A DISINTEGRIN AND METALLOPROTEASE DOMAIN"/>
    <property type="match status" value="1"/>
</dbReference>
<dbReference type="CDD" id="cd04269">
    <property type="entry name" value="ZnMc_adamalysin_II_like"/>
    <property type="match status" value="1"/>
</dbReference>
<evidence type="ECO:0000256" key="6">
    <source>
        <dbReference type="PROSITE-ProRule" id="PRU00068"/>
    </source>
</evidence>
<reference evidence="14" key="3">
    <citation type="submission" date="2025-09" db="UniProtKB">
        <authorList>
            <consortium name="Ensembl"/>
        </authorList>
    </citation>
    <scope>IDENTIFICATION</scope>
</reference>
<reference evidence="14" key="1">
    <citation type="submission" date="2015-11" db="EMBL/GenBank/DDBJ databases">
        <authorList>
            <consortium name="International Coturnix japonica Genome Analysis Consortium"/>
            <person name="Warren W."/>
            <person name="Burt D.W."/>
            <person name="Antin P.B."/>
            <person name="Lanford R."/>
            <person name="Gros J."/>
            <person name="Wilson R.K."/>
        </authorList>
    </citation>
    <scope>NUCLEOTIDE SEQUENCE [LARGE SCALE GENOMIC DNA]</scope>
</reference>
<evidence type="ECO:0000259" key="12">
    <source>
        <dbReference type="PROSITE" id="PS50214"/>
    </source>
</evidence>
<dbReference type="RefSeq" id="XP_015723015.1">
    <property type="nucleotide sequence ID" value="XM_015867529.2"/>
</dbReference>
<keyword evidence="7" id="KW-0245">EGF-like domain</keyword>
<keyword evidence="15" id="KW-1185">Reference proteome</keyword>
<evidence type="ECO:0000256" key="10">
    <source>
        <dbReference type="SAM" id="Phobius"/>
    </source>
</evidence>
<dbReference type="FunFam" id="4.10.70.10:FF:000001">
    <property type="entry name" value="Disintegrin and metalloproteinase domain-containing protein 22"/>
    <property type="match status" value="1"/>
</dbReference>
<feature type="transmembrane region" description="Helical" evidence="10">
    <location>
        <begin position="744"/>
        <end position="764"/>
    </location>
</feature>
<dbReference type="SMART" id="SM00608">
    <property type="entry name" value="ACR"/>
    <property type="match status" value="1"/>
</dbReference>
<dbReference type="InterPro" id="IPR001762">
    <property type="entry name" value="Disintegrin_dom"/>
</dbReference>
<dbReference type="Gene3D" id="4.10.70.10">
    <property type="entry name" value="Disintegrin domain"/>
    <property type="match status" value="1"/>
</dbReference>
<dbReference type="PROSITE" id="PS50215">
    <property type="entry name" value="ADAM_MEPRO"/>
    <property type="match status" value="1"/>
</dbReference>
<evidence type="ECO:0000256" key="3">
    <source>
        <dbReference type="ARBA" id="ARBA00022989"/>
    </source>
</evidence>
<feature type="disulfide bond" evidence="6">
    <location>
        <begin position="524"/>
        <end position="544"/>
    </location>
</feature>
<feature type="disulfide bond" evidence="7">
    <location>
        <begin position="712"/>
        <end position="721"/>
    </location>
</feature>
<dbReference type="InterPro" id="IPR001590">
    <property type="entry name" value="Peptidase_M12B"/>
</dbReference>
<organism evidence="14 15">
    <name type="scientific">Coturnix japonica</name>
    <name type="common">Japanese quail</name>
    <name type="synonym">Coturnix coturnix japonica</name>
    <dbReference type="NCBI Taxonomy" id="93934"/>
    <lineage>
        <taxon>Eukaryota</taxon>
        <taxon>Metazoa</taxon>
        <taxon>Chordata</taxon>
        <taxon>Craniata</taxon>
        <taxon>Vertebrata</taxon>
        <taxon>Euteleostomi</taxon>
        <taxon>Archelosauria</taxon>
        <taxon>Archosauria</taxon>
        <taxon>Dinosauria</taxon>
        <taxon>Saurischia</taxon>
        <taxon>Theropoda</taxon>
        <taxon>Coelurosauria</taxon>
        <taxon>Aves</taxon>
        <taxon>Neognathae</taxon>
        <taxon>Galloanserae</taxon>
        <taxon>Galliformes</taxon>
        <taxon>Phasianidae</taxon>
        <taxon>Perdicinae</taxon>
        <taxon>Coturnix</taxon>
    </lineage>
</organism>
<feature type="binding site" evidence="8">
    <location>
        <position position="413"/>
    </location>
    <ligand>
        <name>Zn(2+)</name>
        <dbReference type="ChEBI" id="CHEBI:29105"/>
        <note>catalytic</note>
    </ligand>
</feature>
<dbReference type="SMART" id="SM00050">
    <property type="entry name" value="DISIN"/>
    <property type="match status" value="1"/>
</dbReference>
<dbReference type="PROSITE" id="PS50214">
    <property type="entry name" value="DISINTEGRIN_2"/>
    <property type="match status" value="1"/>
</dbReference>
<evidence type="ECO:0000256" key="9">
    <source>
        <dbReference type="SAM" id="MobiDB-lite"/>
    </source>
</evidence>
<dbReference type="GeneTree" id="ENSGT00940000166847"/>
<feature type="domain" description="Disintegrin" evidence="12">
    <location>
        <begin position="466"/>
        <end position="552"/>
    </location>
</feature>
<dbReference type="InterPro" id="IPR036436">
    <property type="entry name" value="Disintegrin_dom_sf"/>
</dbReference>
<evidence type="ECO:0000256" key="1">
    <source>
        <dbReference type="ARBA" id="ARBA00004479"/>
    </source>
</evidence>
<dbReference type="Pfam" id="PF01562">
    <property type="entry name" value="Pep_M12B_propep"/>
    <property type="match status" value="1"/>
</dbReference>
<dbReference type="InterPro" id="IPR018358">
    <property type="entry name" value="Disintegrin_CS"/>
</dbReference>
<gene>
    <name evidence="14" type="primary">LOC107316254</name>
</gene>
<evidence type="ECO:0000256" key="2">
    <source>
        <dbReference type="ARBA" id="ARBA00022692"/>
    </source>
</evidence>
<keyword evidence="8" id="KW-0479">Metal-binding</keyword>
<keyword evidence="4 10" id="KW-0472">Membrane</keyword>
<feature type="domain" description="EGF-like" evidence="11">
    <location>
        <begin position="688"/>
        <end position="722"/>
    </location>
</feature>
<dbReference type="PROSITE" id="PS50026">
    <property type="entry name" value="EGF_3"/>
    <property type="match status" value="1"/>
</dbReference>
<dbReference type="GeneID" id="107316254"/>
<dbReference type="Proteomes" id="UP000694412">
    <property type="component" value="Chromosome 6"/>
</dbReference>
<dbReference type="SUPFAM" id="SSF55486">
    <property type="entry name" value="Metalloproteases ('zincins'), catalytic domain"/>
    <property type="match status" value="1"/>
</dbReference>
<keyword evidence="5 7" id="KW-1015">Disulfide bond</keyword>
<dbReference type="InterPro" id="IPR002870">
    <property type="entry name" value="Peptidase_M12B_N"/>
</dbReference>
<feature type="active site" evidence="8">
    <location>
        <position position="404"/>
    </location>
</feature>
<evidence type="ECO:0000256" key="7">
    <source>
        <dbReference type="PROSITE-ProRule" id="PRU00076"/>
    </source>
</evidence>
<feature type="region of interest" description="Disordered" evidence="9">
    <location>
        <begin position="775"/>
        <end position="846"/>
    </location>
</feature>
<name>A0A8C2UDU0_COTJA</name>
<dbReference type="OrthoDB" id="5951731at2759"/>
<dbReference type="GO" id="GO:0005886">
    <property type="term" value="C:plasma membrane"/>
    <property type="evidence" value="ECO:0007669"/>
    <property type="project" value="TreeGrafter"/>
</dbReference>
<evidence type="ECO:0000256" key="8">
    <source>
        <dbReference type="PROSITE-ProRule" id="PRU00276"/>
    </source>
</evidence>
<accession>A0A8C2UDU0</accession>
<evidence type="ECO:0000313" key="14">
    <source>
        <dbReference type="Ensembl" id="ENSCJPP00005025735.1"/>
    </source>
</evidence>
<dbReference type="InterPro" id="IPR034027">
    <property type="entry name" value="Reprolysin_adamalysin"/>
</dbReference>
<dbReference type="PROSITE" id="PS01186">
    <property type="entry name" value="EGF_2"/>
    <property type="match status" value="1"/>
</dbReference>
<dbReference type="GO" id="GO:0004222">
    <property type="term" value="F:metalloendopeptidase activity"/>
    <property type="evidence" value="ECO:0007669"/>
    <property type="project" value="InterPro"/>
</dbReference>
<dbReference type="Pfam" id="PF08516">
    <property type="entry name" value="ADAM_CR"/>
    <property type="match status" value="1"/>
</dbReference>
<reference evidence="14" key="2">
    <citation type="submission" date="2025-08" db="UniProtKB">
        <authorList>
            <consortium name="Ensembl"/>
        </authorList>
    </citation>
    <scope>IDENTIFICATION</scope>
</reference>
<protein>
    <submittedName>
        <fullName evidence="14">Disintegrin and metalloproteinase domain-containing protein 9-like</fullName>
    </submittedName>
</protein>
<dbReference type="InterPro" id="IPR024079">
    <property type="entry name" value="MetalloPept_cat_dom_sf"/>
</dbReference>
<evidence type="ECO:0000259" key="11">
    <source>
        <dbReference type="PROSITE" id="PS50026"/>
    </source>
</evidence>
<proteinExistence type="predicted"/>
<feature type="binding site" evidence="8">
    <location>
        <position position="403"/>
    </location>
    <ligand>
        <name>Zn(2+)</name>
        <dbReference type="ChEBI" id="CHEBI:29105"/>
        <note>catalytic</note>
    </ligand>
</feature>
<dbReference type="GO" id="GO:0046872">
    <property type="term" value="F:metal ion binding"/>
    <property type="evidence" value="ECO:0007669"/>
    <property type="project" value="UniProtKB-KW"/>
</dbReference>
<dbReference type="FunFam" id="3.40.390.10:FF:000002">
    <property type="entry name" value="Disintegrin and metalloproteinase domain-containing protein 22"/>
    <property type="match status" value="1"/>
</dbReference>
<dbReference type="Pfam" id="PF00200">
    <property type="entry name" value="Disintegrin"/>
    <property type="match status" value="1"/>
</dbReference>
<comment type="subcellular location">
    <subcellularLocation>
        <location evidence="1">Membrane</location>
        <topology evidence="1">Single-pass type I membrane protein</topology>
    </subcellularLocation>
</comment>
<dbReference type="SUPFAM" id="SSF57552">
    <property type="entry name" value="Blood coagulation inhibitor (disintegrin)"/>
    <property type="match status" value="1"/>
</dbReference>
<dbReference type="PROSITE" id="PS00427">
    <property type="entry name" value="DISINTEGRIN_1"/>
    <property type="match status" value="1"/>
</dbReference>
<evidence type="ECO:0000313" key="15">
    <source>
        <dbReference type="Proteomes" id="UP000694412"/>
    </source>
</evidence>
<dbReference type="InterPro" id="IPR000742">
    <property type="entry name" value="EGF"/>
</dbReference>
<dbReference type="KEGG" id="cjo:107316254"/>
<keyword evidence="8" id="KW-0862">Zinc</keyword>
<evidence type="ECO:0000256" key="4">
    <source>
        <dbReference type="ARBA" id="ARBA00023136"/>
    </source>
</evidence>
<dbReference type="Ensembl" id="ENSCJPT00005034966.1">
    <property type="protein sequence ID" value="ENSCJPP00005025735.1"/>
    <property type="gene ID" value="ENSCJPG00005020168.1"/>
</dbReference>
<dbReference type="Pfam" id="PF01421">
    <property type="entry name" value="Reprolysin"/>
    <property type="match status" value="1"/>
</dbReference>
<keyword evidence="3 10" id="KW-1133">Transmembrane helix</keyword>
<dbReference type="Gene3D" id="3.40.390.10">
    <property type="entry name" value="Collagenase (Catalytic Domain)"/>
    <property type="match status" value="1"/>
</dbReference>
<evidence type="ECO:0000256" key="5">
    <source>
        <dbReference type="ARBA" id="ARBA00023157"/>
    </source>
</evidence>
<dbReference type="InterPro" id="IPR006586">
    <property type="entry name" value="ADAM_Cys-rich"/>
</dbReference>
<dbReference type="PRINTS" id="PR00289">
    <property type="entry name" value="DISINTEGRIN"/>
</dbReference>
<feature type="compositionally biased region" description="Polar residues" evidence="9">
    <location>
        <begin position="785"/>
        <end position="796"/>
    </location>
</feature>